<evidence type="ECO:0000256" key="9">
    <source>
        <dbReference type="ARBA" id="ARBA00023128"/>
    </source>
</evidence>
<evidence type="ECO:0000256" key="8">
    <source>
        <dbReference type="ARBA" id="ARBA00022989"/>
    </source>
</evidence>
<dbReference type="PRINTS" id="PR00727">
    <property type="entry name" value="LEADERPTASE"/>
</dbReference>
<accession>A0A1J8QUF2</accession>
<keyword evidence="8" id="KW-1133">Transmembrane helix</keyword>
<comment type="caution">
    <text evidence="14">The sequence shown here is derived from an EMBL/GenBank/DDBJ whole genome shotgun (WGS) entry which is preliminary data.</text>
</comment>
<feature type="region of interest" description="Disordered" evidence="12">
    <location>
        <begin position="212"/>
        <end position="235"/>
    </location>
</feature>
<dbReference type="InterPro" id="IPR037730">
    <property type="entry name" value="IMP2"/>
</dbReference>
<evidence type="ECO:0000256" key="7">
    <source>
        <dbReference type="ARBA" id="ARBA00022801"/>
    </source>
</evidence>
<evidence type="ECO:0000256" key="10">
    <source>
        <dbReference type="ARBA" id="ARBA00023136"/>
    </source>
</evidence>
<keyword evidence="10" id="KW-0472">Membrane</keyword>
<keyword evidence="7" id="KW-0378">Hydrolase</keyword>
<dbReference type="Proteomes" id="UP000183567">
    <property type="component" value="Unassembled WGS sequence"/>
</dbReference>
<reference evidence="14 15" key="1">
    <citation type="submission" date="2016-03" db="EMBL/GenBank/DDBJ databases">
        <title>Comparative genomics of the ectomycorrhizal sister species Rhizopogon vinicolor and Rhizopogon vesiculosus (Basidiomycota: Boletales) reveals a divergence of the mating type B locus.</title>
        <authorList>
            <person name="Mujic A.B."/>
            <person name="Kuo A."/>
            <person name="Tritt A."/>
            <person name="Lipzen A."/>
            <person name="Chen C."/>
            <person name="Johnson J."/>
            <person name="Sharma A."/>
            <person name="Barry K."/>
            <person name="Grigoriev I.V."/>
            <person name="Spatafora J.W."/>
        </authorList>
    </citation>
    <scope>NUCLEOTIDE SEQUENCE [LARGE SCALE GENOMIC DNA]</scope>
    <source>
        <strain evidence="14 15">AM-OR11-056</strain>
    </source>
</reference>
<evidence type="ECO:0000259" key="13">
    <source>
        <dbReference type="Pfam" id="PF10502"/>
    </source>
</evidence>
<evidence type="ECO:0000256" key="12">
    <source>
        <dbReference type="SAM" id="MobiDB-lite"/>
    </source>
</evidence>
<dbReference type="Gene3D" id="2.10.109.10">
    <property type="entry name" value="Umud Fragment, subunit A"/>
    <property type="match status" value="1"/>
</dbReference>
<name>A0A1J8QUF2_9AGAM</name>
<organism evidence="14 15">
    <name type="scientific">Rhizopogon vesiculosus</name>
    <dbReference type="NCBI Taxonomy" id="180088"/>
    <lineage>
        <taxon>Eukaryota</taxon>
        <taxon>Fungi</taxon>
        <taxon>Dikarya</taxon>
        <taxon>Basidiomycota</taxon>
        <taxon>Agaricomycotina</taxon>
        <taxon>Agaricomycetes</taxon>
        <taxon>Agaricomycetidae</taxon>
        <taxon>Boletales</taxon>
        <taxon>Suillineae</taxon>
        <taxon>Rhizopogonaceae</taxon>
        <taxon>Rhizopogon</taxon>
    </lineage>
</organism>
<dbReference type="OrthoDB" id="308440at2759"/>
<dbReference type="InterPro" id="IPR036286">
    <property type="entry name" value="LexA/Signal_pep-like_sf"/>
</dbReference>
<dbReference type="PANTHER" id="PTHR46041">
    <property type="entry name" value="MITOCHONDRIAL INNER MEMBRANE PROTEASE SUBUNIT 2"/>
    <property type="match status" value="1"/>
</dbReference>
<sequence length="235" mass="26842">MPLFPKFLQFSRPITARWVRGAANEGNFRRARSLISRPWRLIYWLPLGLGFTQYFYTVKTIRGRSMQPTLNPDTSGWDDIVVFDRYAIHSGEPVGKGDIVALRDPIDSRKMIVKRIIAVAGDVIKTLPPYPDAEVAVPEGHIWVEGDEPFRTLDSNKFGPVPLALLDSKLTYIIWPLDRIGPLRPPVPPVSKRGDPRDSRWYSDIAAFEREQRRQSRVTTRSTTLSQQNTENLVT</sequence>
<gene>
    <name evidence="14" type="ORF">AZE42_00551</name>
</gene>
<dbReference type="SUPFAM" id="SSF51306">
    <property type="entry name" value="LexA/Signal peptidase"/>
    <property type="match status" value="1"/>
</dbReference>
<dbReference type="Pfam" id="PF10502">
    <property type="entry name" value="Peptidase_S26"/>
    <property type="match status" value="1"/>
</dbReference>
<evidence type="ECO:0000256" key="5">
    <source>
        <dbReference type="ARBA" id="ARBA00022692"/>
    </source>
</evidence>
<evidence type="ECO:0000256" key="6">
    <source>
        <dbReference type="ARBA" id="ARBA00022792"/>
    </source>
</evidence>
<evidence type="ECO:0000256" key="4">
    <source>
        <dbReference type="ARBA" id="ARBA00022670"/>
    </source>
</evidence>
<dbReference type="InterPro" id="IPR019533">
    <property type="entry name" value="Peptidase_S26"/>
</dbReference>
<keyword evidence="6" id="KW-0999">Mitochondrion inner membrane</keyword>
<dbReference type="InterPro" id="IPR000223">
    <property type="entry name" value="Pept_S26A_signal_pept_1"/>
</dbReference>
<dbReference type="CDD" id="cd06530">
    <property type="entry name" value="S26_SPase_I"/>
    <property type="match status" value="1"/>
</dbReference>
<dbReference type="PANTHER" id="PTHR46041:SF2">
    <property type="entry name" value="MITOCHONDRIAL INNER MEMBRANE PROTEASE SUBUNIT 2"/>
    <property type="match status" value="1"/>
</dbReference>
<evidence type="ECO:0000313" key="15">
    <source>
        <dbReference type="Proteomes" id="UP000183567"/>
    </source>
</evidence>
<keyword evidence="4" id="KW-0645">Protease</keyword>
<evidence type="ECO:0000256" key="11">
    <source>
        <dbReference type="PIRSR" id="PIRSR600223-1"/>
    </source>
</evidence>
<dbReference type="GO" id="GO:0042720">
    <property type="term" value="C:mitochondrial inner membrane peptidase complex"/>
    <property type="evidence" value="ECO:0007669"/>
    <property type="project" value="InterPro"/>
</dbReference>
<dbReference type="EMBL" id="LVVM01002220">
    <property type="protein sequence ID" value="OJA17017.1"/>
    <property type="molecule type" value="Genomic_DNA"/>
</dbReference>
<proteinExistence type="inferred from homology"/>
<dbReference type="AlphaFoldDB" id="A0A1J8QUF2"/>
<keyword evidence="15" id="KW-1185">Reference proteome</keyword>
<feature type="compositionally biased region" description="Low complexity" evidence="12">
    <location>
        <begin position="217"/>
        <end position="228"/>
    </location>
</feature>
<keyword evidence="5" id="KW-0812">Transmembrane</keyword>
<feature type="active site" evidence="11">
    <location>
        <position position="114"/>
    </location>
</feature>
<dbReference type="STRING" id="180088.A0A1J8QUF2"/>
<evidence type="ECO:0000256" key="3">
    <source>
        <dbReference type="ARBA" id="ARBA00013650"/>
    </source>
</evidence>
<comment type="similarity">
    <text evidence="2">Belongs to the peptidase S26 family. IMP2 subfamily.</text>
</comment>
<evidence type="ECO:0000256" key="2">
    <source>
        <dbReference type="ARBA" id="ARBA00007066"/>
    </source>
</evidence>
<evidence type="ECO:0000256" key="1">
    <source>
        <dbReference type="ARBA" id="ARBA00004434"/>
    </source>
</evidence>
<dbReference type="GO" id="GO:0006627">
    <property type="term" value="P:protein processing involved in protein targeting to mitochondrion"/>
    <property type="evidence" value="ECO:0007669"/>
    <property type="project" value="InterPro"/>
</dbReference>
<dbReference type="GO" id="GO:0006465">
    <property type="term" value="P:signal peptide processing"/>
    <property type="evidence" value="ECO:0007669"/>
    <property type="project" value="InterPro"/>
</dbReference>
<protein>
    <recommendedName>
        <fullName evidence="3">Mitochondrial inner membrane protease subunit 2</fullName>
    </recommendedName>
</protein>
<evidence type="ECO:0000313" key="14">
    <source>
        <dbReference type="EMBL" id="OJA17017.1"/>
    </source>
</evidence>
<comment type="subcellular location">
    <subcellularLocation>
        <location evidence="1">Mitochondrion inner membrane</location>
        <topology evidence="1">Single-pass membrane protein</topology>
    </subcellularLocation>
</comment>
<feature type="active site" evidence="11">
    <location>
        <position position="65"/>
    </location>
</feature>
<dbReference type="GO" id="GO:0004252">
    <property type="term" value="F:serine-type endopeptidase activity"/>
    <property type="evidence" value="ECO:0007669"/>
    <property type="project" value="InterPro"/>
</dbReference>
<keyword evidence="9" id="KW-0496">Mitochondrion</keyword>
<feature type="domain" description="Peptidase S26" evidence="13">
    <location>
        <begin position="49"/>
        <end position="125"/>
    </location>
</feature>